<sequence>MAAGEVERLTGLGAQAVTLGPRILRTETAGMAALTMALCLAGQME</sequence>
<dbReference type="Proteomes" id="UP000886887">
    <property type="component" value="Unassembled WGS sequence"/>
</dbReference>
<dbReference type="InterPro" id="IPR046886">
    <property type="entry name" value="RsmE_MTase_dom"/>
</dbReference>
<dbReference type="AlphaFoldDB" id="A0A9D0ZBB9"/>
<evidence type="ECO:0000313" key="2">
    <source>
        <dbReference type="EMBL" id="HIQ72061.1"/>
    </source>
</evidence>
<dbReference type="InterPro" id="IPR029026">
    <property type="entry name" value="tRNA_m1G_MTases_N"/>
</dbReference>
<evidence type="ECO:0000313" key="3">
    <source>
        <dbReference type="Proteomes" id="UP000886887"/>
    </source>
</evidence>
<feature type="domain" description="Ribosomal RNA small subunit methyltransferase E methyltransferase" evidence="1">
    <location>
        <begin position="4"/>
        <end position="36"/>
    </location>
</feature>
<name>A0A9D0ZBB9_9FIRM</name>
<dbReference type="SUPFAM" id="SSF75217">
    <property type="entry name" value="alpha/beta knot"/>
    <property type="match status" value="1"/>
</dbReference>
<evidence type="ECO:0000259" key="1">
    <source>
        <dbReference type="Pfam" id="PF04452"/>
    </source>
</evidence>
<proteinExistence type="predicted"/>
<protein>
    <submittedName>
        <fullName evidence="2">16S rRNA (Uracil(1498)-N(3))-methyltransferase</fullName>
    </submittedName>
</protein>
<dbReference type="Gene3D" id="3.40.1280.10">
    <property type="match status" value="1"/>
</dbReference>
<dbReference type="Pfam" id="PF04452">
    <property type="entry name" value="Methyltrans_RNA"/>
    <property type="match status" value="1"/>
</dbReference>
<organism evidence="2 3">
    <name type="scientific">Candidatus Onthenecus intestinigallinarum</name>
    <dbReference type="NCBI Taxonomy" id="2840875"/>
    <lineage>
        <taxon>Bacteria</taxon>
        <taxon>Bacillati</taxon>
        <taxon>Bacillota</taxon>
        <taxon>Clostridia</taxon>
        <taxon>Eubacteriales</taxon>
        <taxon>Candidatus Onthenecus</taxon>
    </lineage>
</organism>
<reference evidence="2" key="1">
    <citation type="submission" date="2020-10" db="EMBL/GenBank/DDBJ databases">
        <authorList>
            <person name="Gilroy R."/>
        </authorList>
    </citation>
    <scope>NUCLEOTIDE SEQUENCE</scope>
    <source>
        <strain evidence="2">ChiSxjej2B14-6234</strain>
    </source>
</reference>
<dbReference type="EMBL" id="DVFJ01000028">
    <property type="protein sequence ID" value="HIQ72061.1"/>
    <property type="molecule type" value="Genomic_DNA"/>
</dbReference>
<accession>A0A9D0ZBB9</accession>
<comment type="caution">
    <text evidence="2">The sequence shown here is derived from an EMBL/GenBank/DDBJ whole genome shotgun (WGS) entry which is preliminary data.</text>
</comment>
<reference evidence="2" key="2">
    <citation type="journal article" date="2021" name="PeerJ">
        <title>Extensive microbial diversity within the chicken gut microbiome revealed by metagenomics and culture.</title>
        <authorList>
            <person name="Gilroy R."/>
            <person name="Ravi A."/>
            <person name="Getino M."/>
            <person name="Pursley I."/>
            <person name="Horton D.L."/>
            <person name="Alikhan N.F."/>
            <person name="Baker D."/>
            <person name="Gharbi K."/>
            <person name="Hall N."/>
            <person name="Watson M."/>
            <person name="Adriaenssens E.M."/>
            <person name="Foster-Nyarko E."/>
            <person name="Jarju S."/>
            <person name="Secka A."/>
            <person name="Antonio M."/>
            <person name="Oren A."/>
            <person name="Chaudhuri R.R."/>
            <person name="La Ragione R."/>
            <person name="Hildebrand F."/>
            <person name="Pallen M.J."/>
        </authorList>
    </citation>
    <scope>NUCLEOTIDE SEQUENCE</scope>
    <source>
        <strain evidence="2">ChiSxjej2B14-6234</strain>
    </source>
</reference>
<gene>
    <name evidence="2" type="ORF">IAB73_07635</name>
</gene>
<dbReference type="InterPro" id="IPR029028">
    <property type="entry name" value="Alpha/beta_knot_MTases"/>
</dbReference>